<name>A0ABS2ISI0_9ACTN</name>
<sequence>MFRRLSRAPLAWVAVVVLGVGAAFGLYWFQPWKVVADRQVDERLSDVDDAAPTGTVAADGTTPADGGVAGTTPTGTAPQTAPAGTPPRTTPTDGSPATRPVVVSRGTFVSHEHDTSGTARIVRTADGRHRLELVGLDTSNGPDLRVWLSDQPVRPGRAGWHVFDDGRRAELGRLKGNRGDQAYAVPAGTDLAALTSVTIWCQRFAVSFGAASLVPAG</sequence>
<dbReference type="InterPro" id="IPR019545">
    <property type="entry name" value="DM13_domain"/>
</dbReference>
<dbReference type="EMBL" id="JAFEUC010000004">
    <property type="protein sequence ID" value="MBM7077004.1"/>
    <property type="molecule type" value="Genomic_DNA"/>
</dbReference>
<feature type="domain" description="DM13" evidence="2">
    <location>
        <begin position="106"/>
        <end position="214"/>
    </location>
</feature>
<comment type="caution">
    <text evidence="3">The sequence shown here is derived from an EMBL/GenBank/DDBJ whole genome shotgun (WGS) entry which is preliminary data.</text>
</comment>
<evidence type="ECO:0000313" key="4">
    <source>
        <dbReference type="Proteomes" id="UP001518872"/>
    </source>
</evidence>
<organism evidence="3 4">
    <name type="scientific">Micromonospora humida</name>
    <dbReference type="NCBI Taxonomy" id="2809018"/>
    <lineage>
        <taxon>Bacteria</taxon>
        <taxon>Bacillati</taxon>
        <taxon>Actinomycetota</taxon>
        <taxon>Actinomycetes</taxon>
        <taxon>Micromonosporales</taxon>
        <taxon>Micromonosporaceae</taxon>
        <taxon>Micromonospora</taxon>
    </lineage>
</organism>
<evidence type="ECO:0000313" key="3">
    <source>
        <dbReference type="EMBL" id="MBM7077004.1"/>
    </source>
</evidence>
<proteinExistence type="predicted"/>
<gene>
    <name evidence="3" type="ORF">JQX11_11645</name>
</gene>
<protein>
    <submittedName>
        <fullName evidence="3">DM13 domain-containing protein</fullName>
    </submittedName>
</protein>
<evidence type="ECO:0000259" key="2">
    <source>
        <dbReference type="PROSITE" id="PS51549"/>
    </source>
</evidence>
<reference evidence="3 4" key="1">
    <citation type="submission" date="2021-02" db="EMBL/GenBank/DDBJ databases">
        <authorList>
            <person name="Ra J.-S."/>
        </authorList>
    </citation>
    <scope>NUCLEOTIDE SEQUENCE [LARGE SCALE GENOMIC DNA]</scope>
    <source>
        <strain evidence="3 4">MMS20-R1-14</strain>
    </source>
</reference>
<keyword evidence="4" id="KW-1185">Reference proteome</keyword>
<evidence type="ECO:0000256" key="1">
    <source>
        <dbReference type="SAM" id="MobiDB-lite"/>
    </source>
</evidence>
<accession>A0ABS2ISI0</accession>
<dbReference type="Pfam" id="PF10517">
    <property type="entry name" value="DM13"/>
    <property type="match status" value="1"/>
</dbReference>
<feature type="region of interest" description="Disordered" evidence="1">
    <location>
        <begin position="46"/>
        <end position="100"/>
    </location>
</feature>
<feature type="compositionally biased region" description="Low complexity" evidence="1">
    <location>
        <begin position="50"/>
        <end position="83"/>
    </location>
</feature>
<dbReference type="RefSeq" id="WP_204924954.1">
    <property type="nucleotide sequence ID" value="NZ_JAFEUC010000004.1"/>
</dbReference>
<dbReference type="PROSITE" id="PS51549">
    <property type="entry name" value="DM13"/>
    <property type="match status" value="1"/>
</dbReference>
<dbReference type="Proteomes" id="UP001518872">
    <property type="component" value="Unassembled WGS sequence"/>
</dbReference>